<organism evidence="1 2">
    <name type="scientific">Dreissena polymorpha</name>
    <name type="common">Zebra mussel</name>
    <name type="synonym">Mytilus polymorpha</name>
    <dbReference type="NCBI Taxonomy" id="45954"/>
    <lineage>
        <taxon>Eukaryota</taxon>
        <taxon>Metazoa</taxon>
        <taxon>Spiralia</taxon>
        <taxon>Lophotrochozoa</taxon>
        <taxon>Mollusca</taxon>
        <taxon>Bivalvia</taxon>
        <taxon>Autobranchia</taxon>
        <taxon>Heteroconchia</taxon>
        <taxon>Euheterodonta</taxon>
        <taxon>Imparidentia</taxon>
        <taxon>Neoheterodontei</taxon>
        <taxon>Myida</taxon>
        <taxon>Dreissenoidea</taxon>
        <taxon>Dreissenidae</taxon>
        <taxon>Dreissena</taxon>
    </lineage>
</organism>
<dbReference type="AlphaFoldDB" id="A0A9D4LNF1"/>
<keyword evidence="2" id="KW-1185">Reference proteome</keyword>
<dbReference type="EMBL" id="JAIWYP010000003">
    <property type="protein sequence ID" value="KAH3859901.1"/>
    <property type="molecule type" value="Genomic_DNA"/>
</dbReference>
<reference evidence="1" key="1">
    <citation type="journal article" date="2019" name="bioRxiv">
        <title>The Genome of the Zebra Mussel, Dreissena polymorpha: A Resource for Invasive Species Research.</title>
        <authorList>
            <person name="McCartney M.A."/>
            <person name="Auch B."/>
            <person name="Kono T."/>
            <person name="Mallez S."/>
            <person name="Zhang Y."/>
            <person name="Obille A."/>
            <person name="Becker A."/>
            <person name="Abrahante J.E."/>
            <person name="Garbe J."/>
            <person name="Badalamenti J.P."/>
            <person name="Herman A."/>
            <person name="Mangelson H."/>
            <person name="Liachko I."/>
            <person name="Sullivan S."/>
            <person name="Sone E.D."/>
            <person name="Koren S."/>
            <person name="Silverstein K.A.T."/>
            <person name="Beckman K.B."/>
            <person name="Gohl D.M."/>
        </authorList>
    </citation>
    <scope>NUCLEOTIDE SEQUENCE</scope>
    <source>
        <strain evidence="1">Duluth1</strain>
        <tissue evidence="1">Whole animal</tissue>
    </source>
</reference>
<reference evidence="1" key="2">
    <citation type="submission" date="2020-11" db="EMBL/GenBank/DDBJ databases">
        <authorList>
            <person name="McCartney M.A."/>
            <person name="Auch B."/>
            <person name="Kono T."/>
            <person name="Mallez S."/>
            <person name="Becker A."/>
            <person name="Gohl D.M."/>
            <person name="Silverstein K.A.T."/>
            <person name="Koren S."/>
            <person name="Bechman K.B."/>
            <person name="Herman A."/>
            <person name="Abrahante J.E."/>
            <person name="Garbe J."/>
        </authorList>
    </citation>
    <scope>NUCLEOTIDE SEQUENCE</scope>
    <source>
        <strain evidence="1">Duluth1</strain>
        <tissue evidence="1">Whole animal</tissue>
    </source>
</reference>
<name>A0A9D4LNF1_DREPO</name>
<accession>A0A9D4LNF1</accession>
<sequence>MIRGLISELGSSCAKLSPETTARRRALELGGCASSARLGAFVSGENVAEGTLTSLNDETWQTCVARWATHPPSSSARLGAVVSGESVAEGTLTDPYWPQRRNLADLCDPLTNLGRWATHPPSSSALIDAVVTDERVAERTLTGPATQLGNLVWPTTSAKFERQSRCRRFR</sequence>
<gene>
    <name evidence="1" type="ORF">DPMN_102722</name>
</gene>
<protein>
    <submittedName>
        <fullName evidence="1">Uncharacterized protein</fullName>
    </submittedName>
</protein>
<comment type="caution">
    <text evidence="1">The sequence shown here is derived from an EMBL/GenBank/DDBJ whole genome shotgun (WGS) entry which is preliminary data.</text>
</comment>
<dbReference type="Proteomes" id="UP000828390">
    <property type="component" value="Unassembled WGS sequence"/>
</dbReference>
<evidence type="ECO:0000313" key="2">
    <source>
        <dbReference type="Proteomes" id="UP000828390"/>
    </source>
</evidence>
<proteinExistence type="predicted"/>
<evidence type="ECO:0000313" key="1">
    <source>
        <dbReference type="EMBL" id="KAH3859901.1"/>
    </source>
</evidence>